<dbReference type="Gene3D" id="1.10.260.40">
    <property type="entry name" value="lambda repressor-like DNA-binding domains"/>
    <property type="match status" value="1"/>
</dbReference>
<evidence type="ECO:0000256" key="2">
    <source>
        <dbReference type="ARBA" id="ARBA00023015"/>
    </source>
</evidence>
<evidence type="ECO:0000256" key="3">
    <source>
        <dbReference type="ARBA" id="ARBA00023125"/>
    </source>
</evidence>
<comment type="caution">
    <text evidence="6">The sequence shown here is derived from an EMBL/GenBank/DDBJ whole genome shotgun (WGS) entry which is preliminary data.</text>
</comment>
<dbReference type="OrthoDB" id="531446at2"/>
<evidence type="ECO:0000256" key="4">
    <source>
        <dbReference type="ARBA" id="ARBA00023163"/>
    </source>
</evidence>
<proteinExistence type="inferred from homology"/>
<dbReference type="EMBL" id="NPEU01000304">
    <property type="protein sequence ID" value="RAI34505.1"/>
    <property type="molecule type" value="Genomic_DNA"/>
</dbReference>
<keyword evidence="7" id="KW-1185">Reference proteome</keyword>
<dbReference type="AlphaFoldDB" id="A0A327KA11"/>
<organism evidence="6 7">
    <name type="scientific">Rhodoplanes elegans</name>
    <dbReference type="NCBI Taxonomy" id="29408"/>
    <lineage>
        <taxon>Bacteria</taxon>
        <taxon>Pseudomonadati</taxon>
        <taxon>Pseudomonadota</taxon>
        <taxon>Alphaproteobacteria</taxon>
        <taxon>Hyphomicrobiales</taxon>
        <taxon>Nitrobacteraceae</taxon>
        <taxon>Rhodoplanes</taxon>
    </lineage>
</organism>
<sequence>MRRRRKWDRHAIKAEVHRRGLTLIGIARAAGLEDSACKVALHRRNFRGERAIAAALGKQLSDLWPERYPSEPISHNQGIRLDPVASSPMLLRDLTAGETR</sequence>
<dbReference type="GO" id="GO:0003677">
    <property type="term" value="F:DNA binding"/>
    <property type="evidence" value="ECO:0007669"/>
    <property type="project" value="UniProtKB-KW"/>
</dbReference>
<keyword evidence="2" id="KW-0805">Transcription regulation</keyword>
<evidence type="ECO:0000313" key="7">
    <source>
        <dbReference type="Proteomes" id="UP000248863"/>
    </source>
</evidence>
<keyword evidence="3" id="KW-0238">DNA-binding</keyword>
<evidence type="ECO:0000313" key="6">
    <source>
        <dbReference type="EMBL" id="RAI34505.1"/>
    </source>
</evidence>
<reference evidence="6 7" key="1">
    <citation type="submission" date="2017-07" db="EMBL/GenBank/DDBJ databases">
        <title>Draft Genome Sequences of Select Purple Nonsulfur Bacteria.</title>
        <authorList>
            <person name="Lasarre B."/>
            <person name="Mckinlay J.B."/>
        </authorList>
    </citation>
    <scope>NUCLEOTIDE SEQUENCE [LARGE SCALE GENOMIC DNA]</scope>
    <source>
        <strain evidence="6 7">DSM 11907</strain>
    </source>
</reference>
<feature type="domain" description="Ner winged helix-turn-helix DNA-binding" evidence="5">
    <location>
        <begin position="7"/>
        <end position="71"/>
    </location>
</feature>
<dbReference type="RefSeq" id="WP_111359012.1">
    <property type="nucleotide sequence ID" value="NZ_NHSK01000084.1"/>
</dbReference>
<dbReference type="InterPro" id="IPR038722">
    <property type="entry name" value="Ner_HTH_dom"/>
</dbReference>
<dbReference type="InterPro" id="IPR010982">
    <property type="entry name" value="Lambda_DNA-bd_dom_sf"/>
</dbReference>
<accession>A0A327KA11</accession>
<name>A0A327KA11_9BRAD</name>
<evidence type="ECO:0000256" key="1">
    <source>
        <dbReference type="ARBA" id="ARBA00006157"/>
    </source>
</evidence>
<comment type="similarity">
    <text evidence="1">Belongs to the ner transcriptional regulatory family.</text>
</comment>
<gene>
    <name evidence="6" type="ORF">CH338_20750</name>
</gene>
<dbReference type="SUPFAM" id="SSF47413">
    <property type="entry name" value="lambda repressor-like DNA-binding domains"/>
    <property type="match status" value="1"/>
</dbReference>
<dbReference type="Pfam" id="PF13693">
    <property type="entry name" value="HTH_35"/>
    <property type="match status" value="1"/>
</dbReference>
<dbReference type="Proteomes" id="UP000248863">
    <property type="component" value="Unassembled WGS sequence"/>
</dbReference>
<protein>
    <submittedName>
        <fullName evidence="6">Nlp family transcriptional regulator</fullName>
    </submittedName>
</protein>
<evidence type="ECO:0000259" key="5">
    <source>
        <dbReference type="Pfam" id="PF13693"/>
    </source>
</evidence>
<keyword evidence="4" id="KW-0804">Transcription</keyword>